<comment type="subcellular location">
    <subcellularLocation>
        <location evidence="3">Cytoplasm</location>
        <location evidence="3">Cytoskeleton</location>
    </subcellularLocation>
</comment>
<evidence type="ECO:0000256" key="3">
    <source>
        <dbReference type="RuleBase" id="RU364030"/>
    </source>
</evidence>
<keyword evidence="3" id="KW-0493">Microtubule</keyword>
<name>A0A9N8ZRJ9_FUNMO</name>
<dbReference type="InterPro" id="IPR004226">
    <property type="entry name" value="TBCA"/>
</dbReference>
<keyword evidence="2 3" id="KW-0143">Chaperone</keyword>
<reference evidence="4" key="1">
    <citation type="submission" date="2021-06" db="EMBL/GenBank/DDBJ databases">
        <authorList>
            <person name="Kallberg Y."/>
            <person name="Tangrot J."/>
            <person name="Rosling A."/>
        </authorList>
    </citation>
    <scope>NUCLEOTIDE SEQUENCE</scope>
    <source>
        <strain evidence="4">87-6 pot B 2015</strain>
    </source>
</reference>
<accession>A0A9N8ZRJ9</accession>
<evidence type="ECO:0000256" key="1">
    <source>
        <dbReference type="ARBA" id="ARBA00006806"/>
    </source>
</evidence>
<dbReference type="AlphaFoldDB" id="A0A9N8ZRJ9"/>
<sequence length="88" mass="10511">MSVTLRELKIKTGVVKRLFKEEKYYRQEAEKQQKRIDKLTEDGTDKHTIAKQKEVLQESLNMIPDCQNQELKQAEEIFEEVNKEIENE</sequence>
<protein>
    <recommendedName>
        <fullName evidence="3">Tubulin-specific chaperone A</fullName>
    </recommendedName>
</protein>
<gene>
    <name evidence="4" type="ORF">FMOSSE_LOCUS4211</name>
</gene>
<organism evidence="4 5">
    <name type="scientific">Funneliformis mosseae</name>
    <name type="common">Endomycorrhizal fungus</name>
    <name type="synonym">Glomus mosseae</name>
    <dbReference type="NCBI Taxonomy" id="27381"/>
    <lineage>
        <taxon>Eukaryota</taxon>
        <taxon>Fungi</taxon>
        <taxon>Fungi incertae sedis</taxon>
        <taxon>Mucoromycota</taxon>
        <taxon>Glomeromycotina</taxon>
        <taxon>Glomeromycetes</taxon>
        <taxon>Glomerales</taxon>
        <taxon>Glomeraceae</taxon>
        <taxon>Funneliformis</taxon>
    </lineage>
</organism>
<dbReference type="GO" id="GO:0005874">
    <property type="term" value="C:microtubule"/>
    <property type="evidence" value="ECO:0007669"/>
    <property type="project" value="UniProtKB-KW"/>
</dbReference>
<dbReference type="GO" id="GO:0005829">
    <property type="term" value="C:cytosol"/>
    <property type="evidence" value="ECO:0007669"/>
    <property type="project" value="TreeGrafter"/>
</dbReference>
<dbReference type="GO" id="GO:0048487">
    <property type="term" value="F:beta-tubulin binding"/>
    <property type="evidence" value="ECO:0007669"/>
    <property type="project" value="InterPro"/>
</dbReference>
<keyword evidence="3" id="KW-0206">Cytoskeleton</keyword>
<dbReference type="InterPro" id="IPR036126">
    <property type="entry name" value="TBCA_sf"/>
</dbReference>
<proteinExistence type="inferred from homology"/>
<dbReference type="PANTHER" id="PTHR21500">
    <property type="entry name" value="TUBULIN-SPECIFIC CHAPERONE A"/>
    <property type="match status" value="1"/>
</dbReference>
<evidence type="ECO:0000313" key="5">
    <source>
        <dbReference type="Proteomes" id="UP000789375"/>
    </source>
</evidence>
<keyword evidence="5" id="KW-1185">Reference proteome</keyword>
<dbReference type="GO" id="GO:0007023">
    <property type="term" value="P:post-chaperonin tubulin folding pathway"/>
    <property type="evidence" value="ECO:0007669"/>
    <property type="project" value="UniProtKB-UniRule"/>
</dbReference>
<dbReference type="EMBL" id="CAJVPP010000691">
    <property type="protein sequence ID" value="CAG8504449.1"/>
    <property type="molecule type" value="Genomic_DNA"/>
</dbReference>
<dbReference type="Proteomes" id="UP000789375">
    <property type="component" value="Unassembled WGS sequence"/>
</dbReference>
<dbReference type="Gene3D" id="1.20.58.90">
    <property type="match status" value="1"/>
</dbReference>
<keyword evidence="3" id="KW-0963">Cytoplasm</keyword>
<dbReference type="Pfam" id="PF02970">
    <property type="entry name" value="TBCA"/>
    <property type="match status" value="1"/>
</dbReference>
<dbReference type="GO" id="GO:0007021">
    <property type="term" value="P:tubulin complex assembly"/>
    <property type="evidence" value="ECO:0007669"/>
    <property type="project" value="UniProtKB-UniRule"/>
</dbReference>
<comment type="caution">
    <text evidence="4">The sequence shown here is derived from an EMBL/GenBank/DDBJ whole genome shotgun (WGS) entry which is preliminary data.</text>
</comment>
<evidence type="ECO:0000313" key="4">
    <source>
        <dbReference type="EMBL" id="CAG8504449.1"/>
    </source>
</evidence>
<dbReference type="PANTHER" id="PTHR21500:SF0">
    <property type="entry name" value="TUBULIN-SPECIFIC CHAPERONE A"/>
    <property type="match status" value="1"/>
</dbReference>
<dbReference type="SUPFAM" id="SSF46988">
    <property type="entry name" value="Tubulin chaperone cofactor A"/>
    <property type="match status" value="1"/>
</dbReference>
<comment type="subunit">
    <text evidence="3">Supercomplex made of cofactors A to E. Cofactors A and D function by capturing and stabilizing tubulin in a quasi-native conformation. Cofactor E binds to the cofactor D-tubulin complex; interaction with cofactor C then causes the release of tubulin polypeptides that are committed to the native state.</text>
</comment>
<evidence type="ECO:0000256" key="2">
    <source>
        <dbReference type="ARBA" id="ARBA00023186"/>
    </source>
</evidence>
<comment type="similarity">
    <text evidence="1 3">Belongs to the TBCA family.</text>
</comment>